<accession>A0AAV7KXU4</accession>
<dbReference type="AlphaFoldDB" id="A0AAV7KXU4"/>
<comment type="similarity">
    <text evidence="1 3">Belongs to the short-chain dehydrogenases/reductases (SDR) family.</text>
</comment>
<dbReference type="InterPro" id="IPR020904">
    <property type="entry name" value="Sc_DH/Rdtase_CS"/>
</dbReference>
<dbReference type="EMBL" id="JANPWB010000016">
    <property type="protein sequence ID" value="KAJ1084321.1"/>
    <property type="molecule type" value="Genomic_DNA"/>
</dbReference>
<evidence type="ECO:0000313" key="5">
    <source>
        <dbReference type="Proteomes" id="UP001066276"/>
    </source>
</evidence>
<evidence type="ECO:0000256" key="2">
    <source>
        <dbReference type="ARBA" id="ARBA00023002"/>
    </source>
</evidence>
<keyword evidence="2" id="KW-0560">Oxidoreductase</keyword>
<name>A0AAV7KXU4_PLEWA</name>
<organism evidence="4 5">
    <name type="scientific">Pleurodeles waltl</name>
    <name type="common">Iberian ribbed newt</name>
    <dbReference type="NCBI Taxonomy" id="8319"/>
    <lineage>
        <taxon>Eukaryota</taxon>
        <taxon>Metazoa</taxon>
        <taxon>Chordata</taxon>
        <taxon>Craniata</taxon>
        <taxon>Vertebrata</taxon>
        <taxon>Euteleostomi</taxon>
        <taxon>Amphibia</taxon>
        <taxon>Batrachia</taxon>
        <taxon>Caudata</taxon>
        <taxon>Salamandroidea</taxon>
        <taxon>Salamandridae</taxon>
        <taxon>Pleurodelinae</taxon>
        <taxon>Pleurodeles</taxon>
    </lineage>
</organism>
<dbReference type="InterPro" id="IPR002347">
    <property type="entry name" value="SDR_fam"/>
</dbReference>
<dbReference type="Proteomes" id="UP001066276">
    <property type="component" value="Chromosome 12"/>
</dbReference>
<evidence type="ECO:0000313" key="4">
    <source>
        <dbReference type="EMBL" id="KAJ1084321.1"/>
    </source>
</evidence>
<keyword evidence="5" id="KW-1185">Reference proteome</keyword>
<dbReference type="GO" id="GO:0008202">
    <property type="term" value="P:steroid metabolic process"/>
    <property type="evidence" value="ECO:0007669"/>
    <property type="project" value="TreeGrafter"/>
</dbReference>
<gene>
    <name evidence="4" type="ORF">NDU88_004472</name>
</gene>
<evidence type="ECO:0000256" key="1">
    <source>
        <dbReference type="ARBA" id="ARBA00006484"/>
    </source>
</evidence>
<dbReference type="PRINTS" id="PR00080">
    <property type="entry name" value="SDRFAMILY"/>
</dbReference>
<dbReference type="GO" id="GO:0004303">
    <property type="term" value="F:estradiol 17-beta-dehydrogenase [NAD(P)+] activity"/>
    <property type="evidence" value="ECO:0007669"/>
    <property type="project" value="TreeGrafter"/>
</dbReference>
<reference evidence="4" key="1">
    <citation type="journal article" date="2022" name="bioRxiv">
        <title>Sequencing and chromosome-scale assembly of the giantPleurodeles waltlgenome.</title>
        <authorList>
            <person name="Brown T."/>
            <person name="Elewa A."/>
            <person name="Iarovenko S."/>
            <person name="Subramanian E."/>
            <person name="Araus A.J."/>
            <person name="Petzold A."/>
            <person name="Susuki M."/>
            <person name="Suzuki K.-i.T."/>
            <person name="Hayashi T."/>
            <person name="Toyoda A."/>
            <person name="Oliveira C."/>
            <person name="Osipova E."/>
            <person name="Leigh N.D."/>
            <person name="Simon A."/>
            <person name="Yun M.H."/>
        </authorList>
    </citation>
    <scope>NUCLEOTIDE SEQUENCE</scope>
    <source>
        <strain evidence="4">20211129_DDA</strain>
        <tissue evidence="4">Liver</tissue>
    </source>
</reference>
<dbReference type="SUPFAM" id="SSF51735">
    <property type="entry name" value="NAD(P)-binding Rossmann-fold domains"/>
    <property type="match status" value="1"/>
</dbReference>
<dbReference type="Gene3D" id="3.40.50.720">
    <property type="entry name" value="NAD(P)-binding Rossmann-like Domain"/>
    <property type="match status" value="1"/>
</dbReference>
<sequence length="307" mass="33912">MITKNIGCDSGLGYALAKHLDQLGFQVFAGVLNKKGEGADELRNACSPRLLLIQLDITSCEEAKKAYIEVKSSLKDSGLWGIIHNAGVLGYVGDGELLPLGVYKTCMDVNFFGAVRISKTFFPLLRKAKGRLISISSMAGHAPLPGFAAYGASKAALSMFSAVMRQELSKWGVKVSAIYPGGFRTGIYGSQESWSNQDGKILYNLVDDVKEDYGEDYIRTMKECYKLMLSDASPDLSPFLYDVAHALLATKPHNTYTPGRCAYIIPCIFRYFPVWMYDGLARKLFGSYNMLSPRALRPLQTPNKKHN</sequence>
<proteinExistence type="inferred from homology"/>
<comment type="caution">
    <text evidence="4">The sequence shown here is derived from an EMBL/GenBank/DDBJ whole genome shotgun (WGS) entry which is preliminary data.</text>
</comment>
<dbReference type="PROSITE" id="PS00061">
    <property type="entry name" value="ADH_SHORT"/>
    <property type="match status" value="1"/>
</dbReference>
<dbReference type="PRINTS" id="PR00081">
    <property type="entry name" value="GDHRDH"/>
</dbReference>
<dbReference type="PANTHER" id="PTHR43313:SF3">
    <property type="entry name" value="17-BETA-HYDROXYSTEROID DEHYDROGENASE TYPE 2"/>
    <property type="match status" value="1"/>
</dbReference>
<dbReference type="InterPro" id="IPR036291">
    <property type="entry name" value="NAD(P)-bd_dom_sf"/>
</dbReference>
<dbReference type="GO" id="GO:0047035">
    <property type="term" value="F:testosterone dehydrogenase (NAD+) activity"/>
    <property type="evidence" value="ECO:0007669"/>
    <property type="project" value="TreeGrafter"/>
</dbReference>
<dbReference type="Pfam" id="PF00106">
    <property type="entry name" value="adh_short"/>
    <property type="match status" value="1"/>
</dbReference>
<protein>
    <recommendedName>
        <fullName evidence="6">Estradiol 17-beta-dehydrogenase 2</fullName>
    </recommendedName>
</protein>
<evidence type="ECO:0000256" key="3">
    <source>
        <dbReference type="RuleBase" id="RU000363"/>
    </source>
</evidence>
<evidence type="ECO:0008006" key="6">
    <source>
        <dbReference type="Google" id="ProtNLM"/>
    </source>
</evidence>
<dbReference type="PANTHER" id="PTHR43313">
    <property type="entry name" value="SHORT-CHAIN DEHYDROGENASE/REDUCTASE FAMILY 9C"/>
    <property type="match status" value="1"/>
</dbReference>